<feature type="transmembrane region" description="Helical" evidence="1">
    <location>
        <begin position="21"/>
        <end position="45"/>
    </location>
</feature>
<reference evidence="2 3" key="1">
    <citation type="submission" date="2017-02" db="EMBL/GenBank/DDBJ databases">
        <authorList>
            <person name="Varghese N."/>
            <person name="Submissions S."/>
        </authorList>
    </citation>
    <scope>NUCLEOTIDE SEQUENCE [LARGE SCALE GENOMIC DNA]</scope>
    <source>
        <strain evidence="2 3">VKM Ac-1787</strain>
    </source>
</reference>
<proteinExistence type="predicted"/>
<dbReference type="Proteomes" id="UP000190827">
    <property type="component" value="Unassembled WGS sequence"/>
</dbReference>
<protein>
    <recommendedName>
        <fullName evidence="4">Transmembrane protein</fullName>
    </recommendedName>
</protein>
<keyword evidence="1" id="KW-0472">Membrane</keyword>
<feature type="transmembrane region" description="Helical" evidence="1">
    <location>
        <begin position="65"/>
        <end position="87"/>
    </location>
</feature>
<sequence>MTDPRPIVDPQGSRPTNVGDVVASVILLIAGGFGFALLAVLSALLAMVSDGCGPVSVCNFDLMGVGYVIALAGPPLAYLAATVWTIIRLTRRQRSWWIPIVGSAGGGAVWGVGYAMLVASIGR</sequence>
<dbReference type="EMBL" id="FUZO01000001">
    <property type="protein sequence ID" value="SKC56908.1"/>
    <property type="molecule type" value="Genomic_DNA"/>
</dbReference>
<feature type="transmembrane region" description="Helical" evidence="1">
    <location>
        <begin position="96"/>
        <end position="121"/>
    </location>
</feature>
<keyword evidence="1" id="KW-1133">Transmembrane helix</keyword>
<evidence type="ECO:0000313" key="3">
    <source>
        <dbReference type="Proteomes" id="UP000190827"/>
    </source>
</evidence>
<evidence type="ECO:0000313" key="2">
    <source>
        <dbReference type="EMBL" id="SKC56908.1"/>
    </source>
</evidence>
<keyword evidence="3" id="KW-1185">Reference proteome</keyword>
<organism evidence="2 3">
    <name type="scientific">Plantibacter cousiniae</name>
    <name type="common">nom. nud.</name>
    <dbReference type="NCBI Taxonomy" id="199709"/>
    <lineage>
        <taxon>Bacteria</taxon>
        <taxon>Bacillati</taxon>
        <taxon>Actinomycetota</taxon>
        <taxon>Actinomycetes</taxon>
        <taxon>Micrococcales</taxon>
        <taxon>Microbacteriaceae</taxon>
        <taxon>Plantibacter</taxon>
    </lineage>
</organism>
<accession>A0ABY1LLF1</accession>
<evidence type="ECO:0000256" key="1">
    <source>
        <dbReference type="SAM" id="Phobius"/>
    </source>
</evidence>
<name>A0ABY1LLF1_9MICO</name>
<keyword evidence="1" id="KW-0812">Transmembrane</keyword>
<evidence type="ECO:0008006" key="4">
    <source>
        <dbReference type="Google" id="ProtNLM"/>
    </source>
</evidence>
<gene>
    <name evidence="2" type="ORF">SAMN06295973_2087</name>
</gene>
<comment type="caution">
    <text evidence="2">The sequence shown here is derived from an EMBL/GenBank/DDBJ whole genome shotgun (WGS) entry which is preliminary data.</text>
</comment>